<reference evidence="2 4" key="3">
    <citation type="submission" date="2016-10" db="EMBL/GenBank/DDBJ databases">
        <authorList>
            <person name="Varghese N."/>
            <person name="Submissions S."/>
        </authorList>
    </citation>
    <scope>NUCLEOTIDE SEQUENCE [LARGE SCALE GENOMIC DNA]</scope>
    <source>
        <strain evidence="2 4">CGMCC 1.7071</strain>
    </source>
</reference>
<gene>
    <name evidence="1" type="ORF">RTCCBAU85039_2942</name>
    <name evidence="2" type="ORF">SAMN05216228_101197</name>
</gene>
<dbReference type="EMBL" id="FOCV01000011">
    <property type="protein sequence ID" value="SEO07203.1"/>
    <property type="molecule type" value="Genomic_DNA"/>
</dbReference>
<dbReference type="Proteomes" id="UP000198939">
    <property type="component" value="Unassembled WGS sequence"/>
</dbReference>
<dbReference type="STRING" id="501024.RTCCBAU85039_2942"/>
<sequence>MRRASNDTGHDGCVLIQSETAGAVMRLKTTIDLFEYWNRLRGQDLAPLRSQVEPTDLRQILSSVFLLETSETGRVAFRLAGTRICDLFGRDLGGAPFSELWAYGNDDIEHTAAGVMTHAIPALLNATGFTAAGHRACFEIILLPIRRDDGECDKLLGAIAPAAAVSWLEVVPLQFLALDRSRLLHERLGGDEEPNDTEFDDQHTLYARPPSIADTMRRVMSSLFVEADGPGVPVRHNRLRA</sequence>
<evidence type="ECO:0000313" key="1">
    <source>
        <dbReference type="EMBL" id="SEH89880.1"/>
    </source>
</evidence>
<dbReference type="Pfam" id="PF07310">
    <property type="entry name" value="PAS_5"/>
    <property type="match status" value="1"/>
</dbReference>
<evidence type="ECO:0000313" key="3">
    <source>
        <dbReference type="Proteomes" id="UP000183063"/>
    </source>
</evidence>
<dbReference type="AlphaFoldDB" id="A0A1H8LQ71"/>
<keyword evidence="4" id="KW-1185">Reference proteome</keyword>
<dbReference type="Proteomes" id="UP000183063">
    <property type="component" value="Unassembled WGS sequence"/>
</dbReference>
<proteinExistence type="predicted"/>
<reference evidence="1" key="2">
    <citation type="submission" date="2016-10" db="EMBL/GenBank/DDBJ databases">
        <authorList>
            <person name="de Groot N.N."/>
        </authorList>
    </citation>
    <scope>NUCLEOTIDE SEQUENCE [LARGE SCALE GENOMIC DNA]</scope>
    <source>
        <strain evidence="1">CCBAU85039</strain>
    </source>
</reference>
<reference evidence="3" key="1">
    <citation type="submission" date="2016-10" db="EMBL/GenBank/DDBJ databases">
        <authorList>
            <person name="Wibberg D."/>
        </authorList>
    </citation>
    <scope>NUCLEOTIDE SEQUENCE [LARGE SCALE GENOMIC DNA]</scope>
</reference>
<organism evidence="1 3">
    <name type="scientific">Rhizobium tibeticum</name>
    <dbReference type="NCBI Taxonomy" id="501024"/>
    <lineage>
        <taxon>Bacteria</taxon>
        <taxon>Pseudomonadati</taxon>
        <taxon>Pseudomonadota</taxon>
        <taxon>Alphaproteobacteria</taxon>
        <taxon>Hyphomicrobiales</taxon>
        <taxon>Rhizobiaceae</taxon>
        <taxon>Rhizobium/Agrobacterium group</taxon>
        <taxon>Rhizobium</taxon>
    </lineage>
</organism>
<name>A0A1H8LQ71_9HYPH</name>
<dbReference type="EMBL" id="FNXB01000013">
    <property type="protein sequence ID" value="SEH89880.1"/>
    <property type="molecule type" value="Genomic_DNA"/>
</dbReference>
<protein>
    <submittedName>
        <fullName evidence="1">PAS domain protein</fullName>
    </submittedName>
</protein>
<accession>A0A1H8LQ71</accession>
<evidence type="ECO:0000313" key="2">
    <source>
        <dbReference type="EMBL" id="SEO07203.1"/>
    </source>
</evidence>
<dbReference type="InterPro" id="IPR009922">
    <property type="entry name" value="DUF1457"/>
</dbReference>
<evidence type="ECO:0000313" key="4">
    <source>
        <dbReference type="Proteomes" id="UP000198939"/>
    </source>
</evidence>